<dbReference type="SUPFAM" id="SSF142754">
    <property type="entry name" value="NadA-like"/>
    <property type="match status" value="1"/>
</dbReference>
<dbReference type="NCBIfam" id="TIGR00550">
    <property type="entry name" value="nadA"/>
    <property type="match status" value="1"/>
</dbReference>
<evidence type="ECO:0000256" key="7">
    <source>
        <dbReference type="ARBA" id="ARBA00022723"/>
    </source>
</evidence>
<dbReference type="GO" id="GO:0034628">
    <property type="term" value="P:'de novo' NAD+ biosynthetic process from L-aspartate"/>
    <property type="evidence" value="ECO:0007669"/>
    <property type="project" value="TreeGrafter"/>
</dbReference>
<evidence type="ECO:0000256" key="9">
    <source>
        <dbReference type="ARBA" id="ARBA00023014"/>
    </source>
</evidence>
<feature type="binding site" evidence="10">
    <location>
        <position position="314"/>
    </location>
    <ligand>
        <name>[4Fe-4S] cluster</name>
        <dbReference type="ChEBI" id="CHEBI:49883"/>
    </ligand>
</feature>
<dbReference type="PANTHER" id="PTHR30573">
    <property type="entry name" value="QUINOLINATE SYNTHETASE A"/>
    <property type="match status" value="1"/>
</dbReference>
<dbReference type="GO" id="GO:0005829">
    <property type="term" value="C:cytosol"/>
    <property type="evidence" value="ECO:0007669"/>
    <property type="project" value="TreeGrafter"/>
</dbReference>
<keyword evidence="5 10" id="KW-0662">Pyridine nucleotide biosynthesis</keyword>
<evidence type="ECO:0000256" key="8">
    <source>
        <dbReference type="ARBA" id="ARBA00023004"/>
    </source>
</evidence>
<proteinExistence type="inferred from homology"/>
<dbReference type="UniPathway" id="UPA00253">
    <property type="reaction ID" value="UER00327"/>
</dbReference>
<dbReference type="InterPro" id="IPR023066">
    <property type="entry name" value="Quinolinate_synth_type2"/>
</dbReference>
<dbReference type="GO" id="GO:0051539">
    <property type="term" value="F:4 iron, 4 sulfur cluster binding"/>
    <property type="evidence" value="ECO:0007669"/>
    <property type="project" value="UniProtKB-KW"/>
</dbReference>
<dbReference type="EMBL" id="FUZU01000005">
    <property type="protein sequence ID" value="SKC89376.1"/>
    <property type="molecule type" value="Genomic_DNA"/>
</dbReference>
<keyword evidence="8 10" id="KW-0408">Iron</keyword>
<name>A0A1T5MMG3_9BACT</name>
<feature type="binding site" evidence="10">
    <location>
        <begin position="159"/>
        <end position="161"/>
    </location>
    <ligand>
        <name>iminosuccinate</name>
        <dbReference type="ChEBI" id="CHEBI:77875"/>
    </ligand>
</feature>
<dbReference type="HAMAP" id="MF_00568">
    <property type="entry name" value="NadA_type2"/>
    <property type="match status" value="1"/>
</dbReference>
<dbReference type="InterPro" id="IPR003473">
    <property type="entry name" value="NadA"/>
</dbReference>
<dbReference type="GO" id="GO:0046872">
    <property type="term" value="F:metal ion binding"/>
    <property type="evidence" value="ECO:0007669"/>
    <property type="project" value="UniProtKB-KW"/>
</dbReference>
<evidence type="ECO:0000256" key="2">
    <source>
        <dbReference type="ARBA" id="ARBA00012669"/>
    </source>
</evidence>
<evidence type="ECO:0000313" key="12">
    <source>
        <dbReference type="Proteomes" id="UP000190961"/>
    </source>
</evidence>
<protein>
    <recommendedName>
        <fullName evidence="2 10">Quinolinate synthase</fullName>
        <ecNumber evidence="2 10">2.5.1.72</ecNumber>
    </recommendedName>
</protein>
<evidence type="ECO:0000256" key="3">
    <source>
        <dbReference type="ARBA" id="ARBA00022485"/>
    </source>
</evidence>
<feature type="binding site" evidence="10">
    <location>
        <position position="88"/>
    </location>
    <ligand>
        <name>iminosuccinate</name>
        <dbReference type="ChEBI" id="CHEBI:77875"/>
    </ligand>
</feature>
<feature type="binding site" evidence="10">
    <location>
        <position position="71"/>
    </location>
    <ligand>
        <name>iminosuccinate</name>
        <dbReference type="ChEBI" id="CHEBI:77875"/>
    </ligand>
</feature>
<dbReference type="FunFam" id="3.40.50.10800:FF:000003">
    <property type="entry name" value="Quinolinate synthase A"/>
    <property type="match status" value="1"/>
</dbReference>
<comment type="similarity">
    <text evidence="10">Belongs to the quinolinate synthase family. Type 2 subfamily.</text>
</comment>
<evidence type="ECO:0000256" key="10">
    <source>
        <dbReference type="HAMAP-Rule" id="MF_00568"/>
    </source>
</evidence>
<dbReference type="Gene3D" id="3.40.50.10800">
    <property type="entry name" value="NadA-like"/>
    <property type="match status" value="3"/>
</dbReference>
<evidence type="ECO:0000256" key="5">
    <source>
        <dbReference type="ARBA" id="ARBA00022642"/>
    </source>
</evidence>
<gene>
    <name evidence="10" type="primary">nadA</name>
    <name evidence="11" type="ORF">SAMN05660236_5835</name>
</gene>
<accession>A0A1T5MMG3</accession>
<sequence length="359" mass="40230">MNRELNKNYEHLTLFSHGQVQTKMVTDEIVAKATERLQQKGFLNIPVDKQVNLAAEITRLKKEKNAVILAHYYQTPDIQDIADYVGDSLGLSQQAAATTADMIVFAGVHFMGETAKILNPHKKVLLPDLKAGCSLAESAPPDLFKKFKDQHPDHIVITYINCTAEIKAMSDIICTSANAEKIVNSVPKDQPIIFAPDKNLGRYLINKTGRDMLLWDGACIVHEAFAIDKLLELHKQHPKAKIVAHPESETHILKVAHYVGSTTGMINFVKNDDNAEYIIATEAGILHQMSKEVPHKTLIPAPSHEDNTCACSECAFMRMNTMEKLYLCLKYELPEILVPEDIRQKALIPIQRMLEISKN</sequence>
<keyword evidence="3 10" id="KW-0004">4Fe-4S</keyword>
<evidence type="ECO:0000313" key="11">
    <source>
        <dbReference type="EMBL" id="SKC89376.1"/>
    </source>
</evidence>
<dbReference type="GO" id="GO:0008987">
    <property type="term" value="F:quinolinate synthetase A activity"/>
    <property type="evidence" value="ECO:0007669"/>
    <property type="project" value="UniProtKB-UniRule"/>
</dbReference>
<dbReference type="EC" id="2.5.1.72" evidence="2 10"/>
<organism evidence="11 12">
    <name type="scientific">Ohtaekwangia koreensis</name>
    <dbReference type="NCBI Taxonomy" id="688867"/>
    <lineage>
        <taxon>Bacteria</taxon>
        <taxon>Pseudomonadati</taxon>
        <taxon>Bacteroidota</taxon>
        <taxon>Cytophagia</taxon>
        <taxon>Cytophagales</taxon>
        <taxon>Fulvivirgaceae</taxon>
        <taxon>Ohtaekwangia</taxon>
    </lineage>
</organism>
<dbReference type="InterPro" id="IPR036094">
    <property type="entry name" value="NadA_sf"/>
</dbReference>
<keyword evidence="12" id="KW-1185">Reference proteome</keyword>
<dbReference type="Pfam" id="PF02445">
    <property type="entry name" value="NadA"/>
    <property type="match status" value="1"/>
</dbReference>
<feature type="binding site" evidence="10">
    <location>
        <begin position="245"/>
        <end position="247"/>
    </location>
    <ligand>
        <name>iminosuccinate</name>
        <dbReference type="ChEBI" id="CHEBI:77875"/>
    </ligand>
</feature>
<comment type="function">
    <text evidence="10">Catalyzes the condensation of iminoaspartate with dihydroxyacetone phosphate to form quinolinate.</text>
</comment>
<keyword evidence="6 10" id="KW-0808">Transferase</keyword>
<comment type="pathway">
    <text evidence="1 10">Cofactor biosynthesis; NAD(+) biosynthesis; quinolinate from iminoaspartate: step 1/1.</text>
</comment>
<dbReference type="STRING" id="688867.SAMN05660236_5835"/>
<dbReference type="Proteomes" id="UP000190961">
    <property type="component" value="Unassembled WGS sequence"/>
</dbReference>
<feature type="binding site" evidence="10">
    <location>
        <position position="219"/>
    </location>
    <ligand>
        <name>[4Fe-4S] cluster</name>
        <dbReference type="ChEBI" id="CHEBI:49883"/>
    </ligand>
</feature>
<evidence type="ECO:0000256" key="1">
    <source>
        <dbReference type="ARBA" id="ARBA00005065"/>
    </source>
</evidence>
<comment type="catalytic activity">
    <reaction evidence="10">
        <text>iminosuccinate + dihydroxyacetone phosphate = quinolinate + phosphate + 2 H2O + H(+)</text>
        <dbReference type="Rhea" id="RHEA:25888"/>
        <dbReference type="ChEBI" id="CHEBI:15377"/>
        <dbReference type="ChEBI" id="CHEBI:15378"/>
        <dbReference type="ChEBI" id="CHEBI:29959"/>
        <dbReference type="ChEBI" id="CHEBI:43474"/>
        <dbReference type="ChEBI" id="CHEBI:57642"/>
        <dbReference type="ChEBI" id="CHEBI:77875"/>
        <dbReference type="EC" id="2.5.1.72"/>
    </reaction>
</comment>
<keyword evidence="9 10" id="KW-0411">Iron-sulfur</keyword>
<evidence type="ECO:0000256" key="4">
    <source>
        <dbReference type="ARBA" id="ARBA00022490"/>
    </source>
</evidence>
<reference evidence="11 12" key="1">
    <citation type="submission" date="2017-02" db="EMBL/GenBank/DDBJ databases">
        <authorList>
            <person name="Peterson S.W."/>
        </authorList>
    </citation>
    <scope>NUCLEOTIDE SEQUENCE [LARGE SCALE GENOMIC DNA]</scope>
    <source>
        <strain evidence="11 12">DSM 25262</strain>
    </source>
</reference>
<feature type="binding site" evidence="10">
    <location>
        <position position="133"/>
    </location>
    <ligand>
        <name>[4Fe-4S] cluster</name>
        <dbReference type="ChEBI" id="CHEBI:49883"/>
    </ligand>
</feature>
<feature type="binding site" evidence="10">
    <location>
        <position position="176"/>
    </location>
    <ligand>
        <name>iminosuccinate</name>
        <dbReference type="ChEBI" id="CHEBI:77875"/>
    </ligand>
</feature>
<comment type="subcellular location">
    <subcellularLocation>
        <location evidence="10">Cytoplasm</location>
    </subcellularLocation>
</comment>
<dbReference type="NCBIfam" id="NF006878">
    <property type="entry name" value="PRK09375.1-2"/>
    <property type="match status" value="1"/>
</dbReference>
<comment type="cofactor">
    <cofactor evidence="10">
        <name>[4Fe-4S] cluster</name>
        <dbReference type="ChEBI" id="CHEBI:49883"/>
    </cofactor>
    <text evidence="10">Binds 1 [4Fe-4S] cluster per subunit.</text>
</comment>
<keyword evidence="7 10" id="KW-0479">Metal-binding</keyword>
<dbReference type="AlphaFoldDB" id="A0A1T5MMG3"/>
<feature type="binding site" evidence="10">
    <location>
        <position position="262"/>
    </location>
    <ligand>
        <name>iminosuccinate</name>
        <dbReference type="ChEBI" id="CHEBI:77875"/>
    </ligand>
</feature>
<keyword evidence="4 10" id="KW-0963">Cytoplasm</keyword>
<dbReference type="PANTHER" id="PTHR30573:SF0">
    <property type="entry name" value="QUINOLINATE SYNTHASE, CHLOROPLASTIC"/>
    <property type="match status" value="1"/>
</dbReference>
<evidence type="ECO:0000256" key="6">
    <source>
        <dbReference type="ARBA" id="ARBA00022679"/>
    </source>
</evidence>